<reference evidence="2 3" key="1">
    <citation type="submission" date="2022-04" db="EMBL/GenBank/DDBJ databases">
        <title>Leucobacter sp. isolated from rhizosphere of onion.</title>
        <authorList>
            <person name="Won M."/>
            <person name="Lee C.-M."/>
            <person name="Woen H.-Y."/>
            <person name="Kwon S.-W."/>
        </authorList>
    </citation>
    <scope>NUCLEOTIDE SEQUENCE [LARGE SCALE GENOMIC DNA]</scope>
    <source>
        <strain evidence="2 3">H25R-14</strain>
    </source>
</reference>
<sequence length="284" mass="30170">MPTFTDPVPDATETYEAMRALAHASRTFEQPEDMYGVLGDLLGSVRSLEQVLTQIATAHESSRNRAADDAGDRAAGVRDALATAGELRQAAALIGEAERRLDAASAAAGRIAWHPAPELQADAGRVINVVFLQGGEADRLLDLIDQGGADAAIQELAGYDSGDETVDAALENGYVYDTPPQGPLDRTVQLDAYTLVYNQDHRHLGLYRPADALPSPVLLGLEDPRHAATTTESPSSATAAPSGVRAGPILAREAAREQSRRDRLGTPNIHRQQPGTQAGLRLGR</sequence>
<name>A0ABY4FZG1_9MICO</name>
<evidence type="ECO:0008006" key="4">
    <source>
        <dbReference type="Google" id="ProtNLM"/>
    </source>
</evidence>
<dbReference type="EMBL" id="CP095043">
    <property type="protein sequence ID" value="UOQ61524.1"/>
    <property type="molecule type" value="Genomic_DNA"/>
</dbReference>
<gene>
    <name evidence="2" type="ORF">MUN76_06050</name>
</gene>
<dbReference type="RefSeq" id="WP_244688054.1">
    <property type="nucleotide sequence ID" value="NZ_CP095043.1"/>
</dbReference>
<feature type="compositionally biased region" description="Low complexity" evidence="1">
    <location>
        <begin position="227"/>
        <end position="242"/>
    </location>
</feature>
<feature type="region of interest" description="Disordered" evidence="1">
    <location>
        <begin position="227"/>
        <end position="284"/>
    </location>
</feature>
<dbReference type="Proteomes" id="UP000831775">
    <property type="component" value="Chromosome"/>
</dbReference>
<evidence type="ECO:0000256" key="1">
    <source>
        <dbReference type="SAM" id="MobiDB-lite"/>
    </source>
</evidence>
<organism evidence="2 3">
    <name type="scientific">Leucobacter rhizosphaerae</name>
    <dbReference type="NCBI Taxonomy" id="2932245"/>
    <lineage>
        <taxon>Bacteria</taxon>
        <taxon>Bacillati</taxon>
        <taxon>Actinomycetota</taxon>
        <taxon>Actinomycetes</taxon>
        <taxon>Micrococcales</taxon>
        <taxon>Microbacteriaceae</taxon>
        <taxon>Leucobacter</taxon>
    </lineage>
</organism>
<protein>
    <recommendedName>
        <fullName evidence="4">DUF222 domain-containing protein</fullName>
    </recommendedName>
</protein>
<feature type="compositionally biased region" description="Basic and acidic residues" evidence="1">
    <location>
        <begin position="253"/>
        <end position="264"/>
    </location>
</feature>
<accession>A0ABY4FZG1</accession>
<evidence type="ECO:0000313" key="2">
    <source>
        <dbReference type="EMBL" id="UOQ61524.1"/>
    </source>
</evidence>
<keyword evidence="3" id="KW-1185">Reference proteome</keyword>
<proteinExistence type="predicted"/>
<evidence type="ECO:0000313" key="3">
    <source>
        <dbReference type="Proteomes" id="UP000831775"/>
    </source>
</evidence>